<evidence type="ECO:0000313" key="2">
    <source>
        <dbReference type="Proteomes" id="UP000521075"/>
    </source>
</evidence>
<dbReference type="RefSeq" id="WP_179700356.1">
    <property type="nucleotide sequence ID" value="NZ_BAAAHA010000003.1"/>
</dbReference>
<gene>
    <name evidence="1" type="ORF">HNR14_001257</name>
</gene>
<dbReference type="EMBL" id="JACCHJ010000001">
    <property type="protein sequence ID" value="NYK09376.1"/>
    <property type="molecule type" value="Genomic_DNA"/>
</dbReference>
<evidence type="ECO:0000313" key="1">
    <source>
        <dbReference type="EMBL" id="NYK09376.1"/>
    </source>
</evidence>
<accession>A0A853DJW5</accession>
<organism evidence="1 2">
    <name type="scientific">Leifsonia naganoensis</name>
    <dbReference type="NCBI Taxonomy" id="150025"/>
    <lineage>
        <taxon>Bacteria</taxon>
        <taxon>Bacillati</taxon>
        <taxon>Actinomycetota</taxon>
        <taxon>Actinomycetes</taxon>
        <taxon>Micrococcales</taxon>
        <taxon>Microbacteriaceae</taxon>
        <taxon>Leifsonia</taxon>
    </lineage>
</organism>
<dbReference type="AlphaFoldDB" id="A0A853DJW5"/>
<keyword evidence="2" id="KW-1185">Reference proteome</keyword>
<proteinExistence type="predicted"/>
<reference evidence="1 2" key="1">
    <citation type="submission" date="2020-07" db="EMBL/GenBank/DDBJ databases">
        <title>Sequencing the genomes of 1000 actinobacteria strains.</title>
        <authorList>
            <person name="Klenk H.-P."/>
        </authorList>
    </citation>
    <scope>NUCLEOTIDE SEQUENCE [LARGE SCALE GENOMIC DNA]</scope>
    <source>
        <strain evidence="1 2">DSM 15166</strain>
    </source>
</reference>
<protein>
    <submittedName>
        <fullName evidence="1">Uncharacterized protein</fullName>
    </submittedName>
</protein>
<name>A0A853DJW5_9MICO</name>
<comment type="caution">
    <text evidence="1">The sequence shown here is derived from an EMBL/GenBank/DDBJ whole genome shotgun (WGS) entry which is preliminary data.</text>
</comment>
<dbReference type="Proteomes" id="UP000521075">
    <property type="component" value="Unassembled WGS sequence"/>
</dbReference>
<sequence length="172" mass="19197">MPTFNASSRCSAGTPIAFRWYGFPSCPVGDDITTAVAALIAAVSGQNRVWNPWSMQITKSEFKRRLQKAQAGRLMPVEEVKAVDVRNPPPLYEIRWSGVTVTDREENGSQRHCEVEVRMYHSEPADAPSHFIGHHAHEKRIDVEDVNAEQQREINTAIGFHNAGASSRWGIA</sequence>